<evidence type="ECO:0000256" key="8">
    <source>
        <dbReference type="ARBA" id="ARBA00022553"/>
    </source>
</evidence>
<evidence type="ECO:0000256" key="6">
    <source>
        <dbReference type="ARBA" id="ARBA00022077"/>
    </source>
</evidence>
<keyword evidence="8" id="KW-0597">Phosphoprotein</keyword>
<comment type="catalytic activity">
    <reaction evidence="1">
        <text>Preferential cleavage of polypeptides between hydrophobic residues, particularly with Phe or Tyr at P1'.</text>
        <dbReference type="EC" id="3.4.24.11"/>
    </reaction>
</comment>
<dbReference type="Proteomes" id="UP001311232">
    <property type="component" value="Unassembled WGS sequence"/>
</dbReference>
<dbReference type="InterPro" id="IPR000718">
    <property type="entry name" value="Peptidase_M13"/>
</dbReference>
<evidence type="ECO:0000256" key="21">
    <source>
        <dbReference type="SAM" id="Phobius"/>
    </source>
</evidence>
<gene>
    <name evidence="23" type="ORF">CRENBAI_021874</name>
</gene>
<keyword evidence="21" id="KW-0472">Membrane</keyword>
<dbReference type="InterPro" id="IPR024079">
    <property type="entry name" value="MetalloPept_cat_dom_sf"/>
</dbReference>
<evidence type="ECO:0000256" key="5">
    <source>
        <dbReference type="ARBA" id="ARBA00012521"/>
    </source>
</evidence>
<feature type="transmembrane region" description="Helical" evidence="21">
    <location>
        <begin position="48"/>
        <end position="69"/>
    </location>
</feature>
<comment type="similarity">
    <text evidence="4">Belongs to the peptidase M13 family.</text>
</comment>
<dbReference type="Gene3D" id="3.40.390.10">
    <property type="entry name" value="Collagenase (Catalytic Domain)"/>
    <property type="match status" value="1"/>
</dbReference>
<sequence length="225" mass="25304">MPIYIIDRKFPDISGELIQLAGERGDLRMTETNTPKSAKKPRWTSLEIGLITVVSLLFIVIVALIILFATQKTDEICTTADCTQSVLRLLSPRQAFIMLFYPPAALLLLNSFANLVTCLPLHSLSSRLIENMDATVDPCDNFYQYACGGWLKKNIIPETSSRYSTFDILRDDLEVILKEDEEQLFWVFGSLIFEEDCPVGTPAQQISQMPQESGSADFASRKQNL</sequence>
<dbReference type="GO" id="GO:0005886">
    <property type="term" value="C:plasma membrane"/>
    <property type="evidence" value="ECO:0007669"/>
    <property type="project" value="UniProtKB-SubCell"/>
</dbReference>
<comment type="catalytic activity">
    <reaction evidence="19">
        <text>substance P + H2O = substance P(1-9) + L-Leu-L-Met-NH2</text>
        <dbReference type="Rhea" id="RHEA:71459"/>
        <dbReference type="ChEBI" id="CHEBI:15377"/>
        <dbReference type="ChEBI" id="CHEBI:190692"/>
        <dbReference type="ChEBI" id="CHEBI:190693"/>
        <dbReference type="ChEBI" id="CHEBI:190700"/>
    </reaction>
    <physiologicalReaction direction="left-to-right" evidence="19">
        <dbReference type="Rhea" id="RHEA:71460"/>
    </physiologicalReaction>
</comment>
<evidence type="ECO:0000256" key="3">
    <source>
        <dbReference type="ARBA" id="ARBA00004606"/>
    </source>
</evidence>
<keyword evidence="11" id="KW-0449">Lipoprotein</keyword>
<name>A0AAV9R7X8_9TELE</name>
<evidence type="ECO:0000256" key="11">
    <source>
        <dbReference type="ARBA" id="ARBA00023288"/>
    </source>
</evidence>
<evidence type="ECO:0000256" key="1">
    <source>
        <dbReference type="ARBA" id="ARBA00000716"/>
    </source>
</evidence>
<evidence type="ECO:0000256" key="17">
    <source>
        <dbReference type="ARBA" id="ARBA00048093"/>
    </source>
</evidence>
<feature type="compositionally biased region" description="Polar residues" evidence="20">
    <location>
        <begin position="204"/>
        <end position="214"/>
    </location>
</feature>
<comment type="subcellular location">
    <subcellularLocation>
        <location evidence="2">Cell membrane</location>
    </subcellularLocation>
    <subcellularLocation>
        <location evidence="3">Membrane</location>
        <topology evidence="3">Single-pass type II membrane protein</topology>
    </subcellularLocation>
</comment>
<comment type="caution">
    <text evidence="23">The sequence shown here is derived from an EMBL/GenBank/DDBJ whole genome shotgun (WGS) entry which is preliminary data.</text>
</comment>
<comment type="catalytic activity">
    <reaction evidence="18">
        <text>neurotensin + H2O = neurotensin(1-11) + L-isoleucyl-L-leucine</text>
        <dbReference type="Rhea" id="RHEA:71475"/>
        <dbReference type="ChEBI" id="CHEBI:15377"/>
        <dbReference type="ChEBI" id="CHEBI:147362"/>
        <dbReference type="ChEBI" id="CHEBI:190704"/>
        <dbReference type="ChEBI" id="CHEBI:190706"/>
    </reaction>
    <physiologicalReaction direction="left-to-right" evidence="18">
        <dbReference type="Rhea" id="RHEA:71476"/>
    </physiologicalReaction>
</comment>
<comment type="catalytic activity">
    <reaction evidence="17">
        <text>substance P + H2O = substance P(1-7) + L-Phe-Gly-L-Leu-L-Met-NH2</text>
        <dbReference type="Rhea" id="RHEA:71467"/>
        <dbReference type="ChEBI" id="CHEBI:15377"/>
        <dbReference type="ChEBI" id="CHEBI:190692"/>
        <dbReference type="ChEBI" id="CHEBI:190695"/>
        <dbReference type="ChEBI" id="CHEBI:190698"/>
    </reaction>
    <physiologicalReaction direction="left-to-right" evidence="17">
        <dbReference type="Rhea" id="RHEA:71468"/>
    </physiologicalReaction>
</comment>
<evidence type="ECO:0000256" key="9">
    <source>
        <dbReference type="ARBA" id="ARBA00022707"/>
    </source>
</evidence>
<dbReference type="SUPFAM" id="SSF55486">
    <property type="entry name" value="Metalloproteases ('zincins'), catalytic domain"/>
    <property type="match status" value="1"/>
</dbReference>
<dbReference type="PROSITE" id="PS51885">
    <property type="entry name" value="NEPRILYSIN"/>
    <property type="match status" value="1"/>
</dbReference>
<dbReference type="EC" id="3.4.24.11" evidence="5"/>
<evidence type="ECO:0000313" key="23">
    <source>
        <dbReference type="EMBL" id="KAK5604180.1"/>
    </source>
</evidence>
<dbReference type="EMBL" id="JAHHUM010002366">
    <property type="protein sequence ID" value="KAK5604180.1"/>
    <property type="molecule type" value="Genomic_DNA"/>
</dbReference>
<organism evidence="23 24">
    <name type="scientific">Crenichthys baileyi</name>
    <name type="common">White River springfish</name>
    <dbReference type="NCBI Taxonomy" id="28760"/>
    <lineage>
        <taxon>Eukaryota</taxon>
        <taxon>Metazoa</taxon>
        <taxon>Chordata</taxon>
        <taxon>Craniata</taxon>
        <taxon>Vertebrata</taxon>
        <taxon>Euteleostomi</taxon>
        <taxon>Actinopterygii</taxon>
        <taxon>Neopterygii</taxon>
        <taxon>Teleostei</taxon>
        <taxon>Neoteleostei</taxon>
        <taxon>Acanthomorphata</taxon>
        <taxon>Ovalentaria</taxon>
        <taxon>Atherinomorphae</taxon>
        <taxon>Cyprinodontiformes</taxon>
        <taxon>Goodeidae</taxon>
        <taxon>Crenichthys</taxon>
    </lineage>
</organism>
<keyword evidence="21" id="KW-1133">Transmembrane helix</keyword>
<evidence type="ECO:0000313" key="24">
    <source>
        <dbReference type="Proteomes" id="UP001311232"/>
    </source>
</evidence>
<evidence type="ECO:0000259" key="22">
    <source>
        <dbReference type="Pfam" id="PF05649"/>
    </source>
</evidence>
<evidence type="ECO:0000256" key="20">
    <source>
        <dbReference type="SAM" id="MobiDB-lite"/>
    </source>
</evidence>
<proteinExistence type="inferred from homology"/>
<dbReference type="Pfam" id="PF05649">
    <property type="entry name" value="Peptidase_M13_N"/>
    <property type="match status" value="1"/>
</dbReference>
<keyword evidence="10" id="KW-0735">Signal-anchor</keyword>
<keyword evidence="21" id="KW-0812">Transmembrane</keyword>
<evidence type="ECO:0000256" key="4">
    <source>
        <dbReference type="ARBA" id="ARBA00007357"/>
    </source>
</evidence>
<keyword evidence="9" id="KW-0519">Myristate</keyword>
<evidence type="ECO:0000256" key="18">
    <source>
        <dbReference type="ARBA" id="ARBA00049273"/>
    </source>
</evidence>
<protein>
    <recommendedName>
        <fullName evidence="6">Neprilysin</fullName>
        <ecNumber evidence="5">3.4.24.11</ecNumber>
    </recommendedName>
    <alternativeName>
        <fullName evidence="15">Atriopeptidase</fullName>
    </alternativeName>
    <alternativeName>
        <fullName evidence="13">Enkephalinase</fullName>
    </alternativeName>
    <alternativeName>
        <fullName evidence="12">Neutral endopeptidase 24.11</fullName>
    </alternativeName>
    <alternativeName>
        <fullName evidence="14">Skin fibroblast elastase</fullName>
    </alternativeName>
</protein>
<comment type="catalytic activity">
    <reaction evidence="16">
        <text>neurotensin + H2O = neurotensin(1-10) + L-tyrosyl-L-isoleucyl-L-leucine</text>
        <dbReference type="Rhea" id="RHEA:71479"/>
        <dbReference type="ChEBI" id="CHEBI:15377"/>
        <dbReference type="ChEBI" id="CHEBI:147362"/>
        <dbReference type="ChEBI" id="CHEBI:190705"/>
        <dbReference type="ChEBI" id="CHEBI:190707"/>
    </reaction>
    <physiologicalReaction direction="left-to-right" evidence="16">
        <dbReference type="Rhea" id="RHEA:71480"/>
    </physiologicalReaction>
</comment>
<dbReference type="PANTHER" id="PTHR11733:SF114">
    <property type="entry name" value="NEPRILYSIN"/>
    <property type="match status" value="1"/>
</dbReference>
<dbReference type="InterPro" id="IPR008753">
    <property type="entry name" value="Peptidase_M13_N"/>
</dbReference>
<dbReference type="AlphaFoldDB" id="A0AAV9R7X8"/>
<evidence type="ECO:0000256" key="13">
    <source>
        <dbReference type="ARBA" id="ARBA00031362"/>
    </source>
</evidence>
<evidence type="ECO:0000256" key="10">
    <source>
        <dbReference type="ARBA" id="ARBA00022968"/>
    </source>
</evidence>
<evidence type="ECO:0000256" key="12">
    <source>
        <dbReference type="ARBA" id="ARBA00031127"/>
    </source>
</evidence>
<accession>A0AAV9R7X8</accession>
<evidence type="ECO:0000256" key="16">
    <source>
        <dbReference type="ARBA" id="ARBA00047638"/>
    </source>
</evidence>
<evidence type="ECO:0000256" key="14">
    <source>
        <dbReference type="ARBA" id="ARBA00031486"/>
    </source>
</evidence>
<dbReference type="GO" id="GO:0016485">
    <property type="term" value="P:protein processing"/>
    <property type="evidence" value="ECO:0007669"/>
    <property type="project" value="TreeGrafter"/>
</dbReference>
<dbReference type="GO" id="GO:0097242">
    <property type="term" value="P:amyloid-beta clearance"/>
    <property type="evidence" value="ECO:0007669"/>
    <property type="project" value="TreeGrafter"/>
</dbReference>
<dbReference type="GO" id="GO:0004222">
    <property type="term" value="F:metalloendopeptidase activity"/>
    <property type="evidence" value="ECO:0007669"/>
    <property type="project" value="UniProtKB-EC"/>
</dbReference>
<feature type="transmembrane region" description="Helical" evidence="21">
    <location>
        <begin position="95"/>
        <end position="119"/>
    </location>
</feature>
<keyword evidence="24" id="KW-1185">Reference proteome</keyword>
<feature type="region of interest" description="Disordered" evidence="20">
    <location>
        <begin position="204"/>
        <end position="225"/>
    </location>
</feature>
<dbReference type="PANTHER" id="PTHR11733">
    <property type="entry name" value="ZINC METALLOPROTEASE FAMILY M13 NEPRILYSIN-RELATED"/>
    <property type="match status" value="1"/>
</dbReference>
<evidence type="ECO:0000256" key="7">
    <source>
        <dbReference type="ARBA" id="ARBA00022475"/>
    </source>
</evidence>
<keyword evidence="7" id="KW-1003">Cell membrane</keyword>
<evidence type="ECO:0000256" key="19">
    <source>
        <dbReference type="ARBA" id="ARBA00049470"/>
    </source>
</evidence>
<feature type="domain" description="Peptidase M13 N-terminal" evidence="22">
    <location>
        <begin position="138"/>
        <end position="179"/>
    </location>
</feature>
<evidence type="ECO:0000256" key="2">
    <source>
        <dbReference type="ARBA" id="ARBA00004236"/>
    </source>
</evidence>
<evidence type="ECO:0000256" key="15">
    <source>
        <dbReference type="ARBA" id="ARBA00032584"/>
    </source>
</evidence>
<reference evidence="23 24" key="1">
    <citation type="submission" date="2021-06" db="EMBL/GenBank/DDBJ databases">
        <authorList>
            <person name="Palmer J.M."/>
        </authorList>
    </citation>
    <scope>NUCLEOTIDE SEQUENCE [LARGE SCALE GENOMIC DNA]</scope>
    <source>
        <strain evidence="23 24">MEX-2019</strain>
        <tissue evidence="23">Muscle</tissue>
    </source>
</reference>